<evidence type="ECO:0000259" key="1">
    <source>
        <dbReference type="PROSITE" id="PS50075"/>
    </source>
</evidence>
<dbReference type="Gene3D" id="1.10.1200.10">
    <property type="entry name" value="ACP-like"/>
    <property type="match status" value="1"/>
</dbReference>
<dbReference type="RefSeq" id="WP_095981533.1">
    <property type="nucleotide sequence ID" value="NZ_CP022163.1"/>
</dbReference>
<organism evidence="2 3">
    <name type="scientific">Melittangium boletus DSM 14713</name>
    <dbReference type="NCBI Taxonomy" id="1294270"/>
    <lineage>
        <taxon>Bacteria</taxon>
        <taxon>Pseudomonadati</taxon>
        <taxon>Myxococcota</taxon>
        <taxon>Myxococcia</taxon>
        <taxon>Myxococcales</taxon>
        <taxon>Cystobacterineae</taxon>
        <taxon>Archangiaceae</taxon>
        <taxon>Melittangium</taxon>
    </lineage>
</organism>
<dbReference type="EMBL" id="CP022163">
    <property type="protein sequence ID" value="ATB33512.1"/>
    <property type="molecule type" value="Genomic_DNA"/>
</dbReference>
<evidence type="ECO:0000313" key="3">
    <source>
        <dbReference type="Proteomes" id="UP000217289"/>
    </source>
</evidence>
<evidence type="ECO:0000313" key="2">
    <source>
        <dbReference type="EMBL" id="ATB33512.1"/>
    </source>
</evidence>
<sequence length="81" mass="9070">MSAREKIRQRILTNYLVGESPENLTDDTPLLGYGVLNSMSTLDLVNYIETEFLFEVAPQEVNDTNFGTVASLVAFVQRRAS</sequence>
<proteinExistence type="predicted"/>
<dbReference type="Pfam" id="PF00550">
    <property type="entry name" value="PP-binding"/>
    <property type="match status" value="1"/>
</dbReference>
<accession>A0A250IQI7</accession>
<dbReference type="InterPro" id="IPR036736">
    <property type="entry name" value="ACP-like_sf"/>
</dbReference>
<keyword evidence="3" id="KW-1185">Reference proteome</keyword>
<name>A0A250IQI7_9BACT</name>
<dbReference type="OrthoDB" id="2625323at2"/>
<reference evidence="2 3" key="1">
    <citation type="submission" date="2017-06" db="EMBL/GenBank/DDBJ databases">
        <authorList>
            <person name="Kim H.J."/>
            <person name="Triplett B.A."/>
        </authorList>
    </citation>
    <scope>NUCLEOTIDE SEQUENCE [LARGE SCALE GENOMIC DNA]</scope>
    <source>
        <strain evidence="2 3">DSM 14713</strain>
    </source>
</reference>
<gene>
    <name evidence="2" type="ORF">MEBOL_007010</name>
</gene>
<dbReference type="Proteomes" id="UP000217289">
    <property type="component" value="Chromosome"/>
</dbReference>
<dbReference type="InterPro" id="IPR009081">
    <property type="entry name" value="PP-bd_ACP"/>
</dbReference>
<feature type="domain" description="Carrier" evidence="1">
    <location>
        <begin position="2"/>
        <end position="80"/>
    </location>
</feature>
<dbReference type="SUPFAM" id="SSF47336">
    <property type="entry name" value="ACP-like"/>
    <property type="match status" value="1"/>
</dbReference>
<protein>
    <submittedName>
        <fullName evidence="2">Acyl carrier protein</fullName>
    </submittedName>
</protein>
<dbReference type="PROSITE" id="PS50075">
    <property type="entry name" value="CARRIER"/>
    <property type="match status" value="1"/>
</dbReference>
<dbReference type="KEGG" id="mbd:MEBOL_007010"/>
<dbReference type="AlphaFoldDB" id="A0A250IQI7"/>